<comment type="caution">
    <text evidence="1">The sequence shown here is derived from an EMBL/GenBank/DDBJ whole genome shotgun (WGS) entry which is preliminary data.</text>
</comment>
<proteinExistence type="predicted"/>
<sequence length="69" mass="7201">MELSRATTIKRDRVVNTIVVFDGVDCGCINVGVGADVSVSVGVGVDAGQDQGATSCRRCCGFLCEKCMK</sequence>
<evidence type="ECO:0000313" key="1">
    <source>
        <dbReference type="EMBL" id="TMX03469.1"/>
    </source>
</evidence>
<gene>
    <name evidence="1" type="ORF">EJD97_016062</name>
</gene>
<reference evidence="1" key="1">
    <citation type="submission" date="2019-05" db="EMBL/GenBank/DDBJ databases">
        <title>The de novo reference genome and transcriptome assemblies of the wild tomato species Solanum chilense.</title>
        <authorList>
            <person name="Stam R."/>
            <person name="Nosenko T."/>
            <person name="Hoerger A.C."/>
            <person name="Stephan W."/>
            <person name="Seidel M.A."/>
            <person name="Kuhn J.M.M."/>
            <person name="Haberer G."/>
            <person name="Tellier A."/>
        </authorList>
    </citation>
    <scope>NUCLEOTIDE SEQUENCE</scope>
    <source>
        <tissue evidence="1">Mature leaves</tissue>
    </source>
</reference>
<dbReference type="AlphaFoldDB" id="A0A6N2C9P2"/>
<organism evidence="1">
    <name type="scientific">Solanum chilense</name>
    <name type="common">Tomato</name>
    <name type="synonym">Lycopersicon chilense</name>
    <dbReference type="NCBI Taxonomy" id="4083"/>
    <lineage>
        <taxon>Eukaryota</taxon>
        <taxon>Viridiplantae</taxon>
        <taxon>Streptophyta</taxon>
        <taxon>Embryophyta</taxon>
        <taxon>Tracheophyta</taxon>
        <taxon>Spermatophyta</taxon>
        <taxon>Magnoliopsida</taxon>
        <taxon>eudicotyledons</taxon>
        <taxon>Gunneridae</taxon>
        <taxon>Pentapetalae</taxon>
        <taxon>asterids</taxon>
        <taxon>lamiids</taxon>
        <taxon>Solanales</taxon>
        <taxon>Solanaceae</taxon>
        <taxon>Solanoideae</taxon>
        <taxon>Solaneae</taxon>
        <taxon>Solanum</taxon>
        <taxon>Solanum subgen. Lycopersicon</taxon>
    </lineage>
</organism>
<accession>A0A6N2C9P2</accession>
<name>A0A6N2C9P2_SOLCI</name>
<dbReference type="EMBL" id="RXGB01000422">
    <property type="protein sequence ID" value="TMX03469.1"/>
    <property type="molecule type" value="Genomic_DNA"/>
</dbReference>
<protein>
    <submittedName>
        <fullName evidence="1">Uncharacterized protein</fullName>
    </submittedName>
</protein>